<evidence type="ECO:0000313" key="3">
    <source>
        <dbReference type="EMBL" id="MBB6473481.1"/>
    </source>
</evidence>
<feature type="domain" description="Mycothiol-dependent maleylpyruvate isomerase metal-binding" evidence="2">
    <location>
        <begin position="12"/>
        <end position="147"/>
    </location>
</feature>
<dbReference type="EMBL" id="JACHIU010000001">
    <property type="protein sequence ID" value="MBB6473481.1"/>
    <property type="molecule type" value="Genomic_DNA"/>
</dbReference>
<keyword evidence="3" id="KW-0413">Isomerase</keyword>
<dbReference type="NCBIfam" id="TIGR03083">
    <property type="entry name" value="maleylpyruvate isomerase family mycothiol-dependent enzyme"/>
    <property type="match status" value="1"/>
</dbReference>
<feature type="compositionally biased region" description="Pro residues" evidence="1">
    <location>
        <begin position="248"/>
        <end position="259"/>
    </location>
</feature>
<dbReference type="SUPFAM" id="SSF109854">
    <property type="entry name" value="DinB/YfiT-like putative metalloenzymes"/>
    <property type="match status" value="1"/>
</dbReference>
<name>A0A7X0M832_9ACTN</name>
<dbReference type="EC" id="5.2.1.4" evidence="3"/>
<gene>
    <name evidence="3" type="ORF">BJ992_002912</name>
</gene>
<keyword evidence="4" id="KW-1185">Reference proteome</keyword>
<evidence type="ECO:0000256" key="1">
    <source>
        <dbReference type="SAM" id="MobiDB-lite"/>
    </source>
</evidence>
<comment type="caution">
    <text evidence="3">The sequence shown here is derived from an EMBL/GenBank/DDBJ whole genome shotgun (WGS) entry which is preliminary data.</text>
</comment>
<protein>
    <submittedName>
        <fullName evidence="3">Maleylpyruvate isomerase</fullName>
        <ecNumber evidence="3">5.2.1.4</ecNumber>
    </submittedName>
</protein>
<evidence type="ECO:0000259" key="2">
    <source>
        <dbReference type="Pfam" id="PF11716"/>
    </source>
</evidence>
<dbReference type="Pfam" id="PF11716">
    <property type="entry name" value="MDMPI_N"/>
    <property type="match status" value="1"/>
</dbReference>
<dbReference type="InterPro" id="IPR017517">
    <property type="entry name" value="Maleyloyr_isom"/>
</dbReference>
<feature type="compositionally biased region" description="Low complexity" evidence="1">
    <location>
        <begin position="232"/>
        <end position="247"/>
    </location>
</feature>
<organism evidence="3 4">
    <name type="scientific">Sphaerisporangium rubeum</name>
    <dbReference type="NCBI Taxonomy" id="321317"/>
    <lineage>
        <taxon>Bacteria</taxon>
        <taxon>Bacillati</taxon>
        <taxon>Actinomycetota</taxon>
        <taxon>Actinomycetes</taxon>
        <taxon>Streptosporangiales</taxon>
        <taxon>Streptosporangiaceae</taxon>
        <taxon>Sphaerisporangium</taxon>
    </lineage>
</organism>
<dbReference type="Proteomes" id="UP000555564">
    <property type="component" value="Unassembled WGS sequence"/>
</dbReference>
<reference evidence="3 4" key="1">
    <citation type="submission" date="2020-08" db="EMBL/GenBank/DDBJ databases">
        <title>Sequencing the genomes of 1000 actinobacteria strains.</title>
        <authorList>
            <person name="Klenk H.-P."/>
        </authorList>
    </citation>
    <scope>NUCLEOTIDE SEQUENCE [LARGE SCALE GENOMIC DNA]</scope>
    <source>
        <strain evidence="3 4">DSM 44936</strain>
    </source>
</reference>
<keyword evidence="3" id="KW-0670">Pyruvate</keyword>
<dbReference type="InterPro" id="IPR034660">
    <property type="entry name" value="DinB/YfiT-like"/>
</dbReference>
<dbReference type="AlphaFoldDB" id="A0A7X0M832"/>
<dbReference type="GO" id="GO:0050077">
    <property type="term" value="F:maleylpyruvate isomerase activity"/>
    <property type="evidence" value="ECO:0007669"/>
    <property type="project" value="UniProtKB-EC"/>
</dbReference>
<feature type="compositionally biased region" description="Basic and acidic residues" evidence="1">
    <location>
        <begin position="215"/>
        <end position="228"/>
    </location>
</feature>
<dbReference type="InterPro" id="IPR036527">
    <property type="entry name" value="SCP2_sterol-bd_dom_sf"/>
</dbReference>
<feature type="region of interest" description="Disordered" evidence="1">
    <location>
        <begin position="215"/>
        <end position="259"/>
    </location>
</feature>
<dbReference type="SUPFAM" id="SSF55718">
    <property type="entry name" value="SCP-like"/>
    <property type="match status" value="1"/>
</dbReference>
<dbReference type="Gene3D" id="1.20.120.450">
    <property type="entry name" value="dinb family like domain"/>
    <property type="match status" value="1"/>
</dbReference>
<dbReference type="RefSeq" id="WP_184981260.1">
    <property type="nucleotide sequence ID" value="NZ_BAAALO010000065.1"/>
</dbReference>
<evidence type="ECO:0000313" key="4">
    <source>
        <dbReference type="Proteomes" id="UP000555564"/>
    </source>
</evidence>
<proteinExistence type="predicted"/>
<sequence length="259" mass="28169">MTVLDDLRAELTKANDRLLATVARLSDPDVAAPSLLPGWTRGHLITHVARNADSHLNLMTWARTGVYTPQYPDVATRDAEIEEGAGRAMKEQYDDLAESTARLDQAVAAMPPERWAAMVRGMQPPEHPAWYILARRLREVEIHHSDLGTGYTWADWPASFVRRELHDALACWPRDGGPVSEVRAGGRSWTGLGEGPVVEGPPAYVLAWLTGRLTGDDASRGDRADGEGLRLAARPPAAPKWPAASAPPGLPAAPPEEYP</sequence>
<dbReference type="GO" id="GO:0046872">
    <property type="term" value="F:metal ion binding"/>
    <property type="evidence" value="ECO:0007669"/>
    <property type="project" value="InterPro"/>
</dbReference>
<accession>A0A7X0M832</accession>
<dbReference type="InterPro" id="IPR024344">
    <property type="entry name" value="MDMPI_metal-binding"/>
</dbReference>